<keyword evidence="2" id="KW-1185">Reference proteome</keyword>
<comment type="caution">
    <text evidence="1">The sequence shown here is derived from an EMBL/GenBank/DDBJ whole genome shotgun (WGS) entry which is preliminary data.</text>
</comment>
<accession>A0ACC2W4L6</accession>
<gene>
    <name evidence="1" type="ORF">QFC21_001502</name>
</gene>
<sequence length="361" mass="39998">MPLAAQRRHVIASLHHPFPAILLYQHLLCPNLILLVIRSFVQTRIATPRKSHPEATLRILAFFVLGLNLFAAFIHVLDLAEGAMPGKSLLIDFVGLKTAPKAMVILGLDAFITVYQLVTLYIGYLSFPAPNGTSQGFPVDPLLPPHRSRGPNEMYRASAKDVIFQSQEDDEESQILNARKQGGRAGPQTSGMRRSGFNRDNSPSSEREEEEYDLYSEDDDLLQRTDPDGDVSGDTYEYQRPSSKEEPYTIVDIPIFFMLKTILTYPRPSSVTSLDTSAAAETIATAERTSTDRTSEPEDIPQRRRMSSVTSTDLRIQALGGLYPGTTNPAGREQGTADSSEEEDGRVEYRRMPGGYSRASA</sequence>
<evidence type="ECO:0000313" key="1">
    <source>
        <dbReference type="EMBL" id="KAJ9106356.1"/>
    </source>
</evidence>
<reference evidence="1" key="1">
    <citation type="submission" date="2023-04" db="EMBL/GenBank/DDBJ databases">
        <title>Draft Genome sequencing of Naganishia species isolated from polar environments using Oxford Nanopore Technology.</title>
        <authorList>
            <person name="Leo P."/>
            <person name="Venkateswaran K."/>
        </authorList>
    </citation>
    <scope>NUCLEOTIDE SEQUENCE</scope>
    <source>
        <strain evidence="1">MNA-CCFEE 5423</strain>
    </source>
</reference>
<organism evidence="1 2">
    <name type="scientific">Naganishia friedmannii</name>
    <dbReference type="NCBI Taxonomy" id="89922"/>
    <lineage>
        <taxon>Eukaryota</taxon>
        <taxon>Fungi</taxon>
        <taxon>Dikarya</taxon>
        <taxon>Basidiomycota</taxon>
        <taxon>Agaricomycotina</taxon>
        <taxon>Tremellomycetes</taxon>
        <taxon>Filobasidiales</taxon>
        <taxon>Filobasidiaceae</taxon>
        <taxon>Naganishia</taxon>
    </lineage>
</organism>
<dbReference type="EMBL" id="JASBWT010000003">
    <property type="protein sequence ID" value="KAJ9106356.1"/>
    <property type="molecule type" value="Genomic_DNA"/>
</dbReference>
<protein>
    <submittedName>
        <fullName evidence="1">Uncharacterized protein</fullName>
    </submittedName>
</protein>
<dbReference type="Proteomes" id="UP001227268">
    <property type="component" value="Unassembled WGS sequence"/>
</dbReference>
<proteinExistence type="predicted"/>
<name>A0ACC2W4L6_9TREE</name>
<evidence type="ECO:0000313" key="2">
    <source>
        <dbReference type="Proteomes" id="UP001227268"/>
    </source>
</evidence>